<dbReference type="OrthoDB" id="3560057at2759"/>
<evidence type="ECO:0000256" key="1">
    <source>
        <dbReference type="SAM" id="SignalP"/>
    </source>
</evidence>
<reference evidence="2 3" key="1">
    <citation type="submission" date="2018-02" db="EMBL/GenBank/DDBJ databases">
        <title>The genomes of Aspergillus section Nigri reveals drivers in fungal speciation.</title>
        <authorList>
            <consortium name="DOE Joint Genome Institute"/>
            <person name="Vesth T.C."/>
            <person name="Nybo J."/>
            <person name="Theobald S."/>
            <person name="Brandl J."/>
            <person name="Frisvad J.C."/>
            <person name="Nielsen K.F."/>
            <person name="Lyhne E.K."/>
            <person name="Kogle M.E."/>
            <person name="Kuo A."/>
            <person name="Riley R."/>
            <person name="Clum A."/>
            <person name="Nolan M."/>
            <person name="Lipzen A."/>
            <person name="Salamov A."/>
            <person name="Henrissat B."/>
            <person name="Wiebenga A."/>
            <person name="De vries R.P."/>
            <person name="Grigoriev I.V."/>
            <person name="Mortensen U.H."/>
            <person name="Andersen M.R."/>
            <person name="Baker S.E."/>
        </authorList>
    </citation>
    <scope>NUCLEOTIDE SEQUENCE [LARGE SCALE GENOMIC DNA]</scope>
    <source>
        <strain evidence="2 3">CBS 707.79</strain>
    </source>
</reference>
<gene>
    <name evidence="2" type="ORF">BO71DRAFT_400666</name>
</gene>
<keyword evidence="1" id="KW-0732">Signal</keyword>
<sequence length="176" mass="18612">MNLLSGPFASLLTLVVAAIPAAAVPVVETETDATGVAYPNLGVILQTAPGLFEYSANSSSTIRADFESGKRSPLANAASAKRDTHLETRSSTADIEYCSDSSCSVCTSYEGTYSNAFCLSAPDTECIIVYNLEDAHIHYWSSVGCRGRITGYYNCGEQTTRLSAPDTKSIGIQVGC</sequence>
<keyword evidence="3" id="KW-1185">Reference proteome</keyword>
<accession>A0A319D507</accession>
<dbReference type="EMBL" id="KZ825921">
    <property type="protein sequence ID" value="PYH92249.1"/>
    <property type="molecule type" value="Genomic_DNA"/>
</dbReference>
<name>A0A319D507_9EURO</name>
<protein>
    <submittedName>
        <fullName evidence="2">Uncharacterized protein</fullName>
    </submittedName>
</protein>
<dbReference type="AlphaFoldDB" id="A0A319D507"/>
<dbReference type="VEuPathDB" id="FungiDB:BO71DRAFT_400666"/>
<feature type="signal peptide" evidence="1">
    <location>
        <begin position="1"/>
        <end position="23"/>
    </location>
</feature>
<proteinExistence type="predicted"/>
<organism evidence="2 3">
    <name type="scientific">Aspergillus ellipticus CBS 707.79</name>
    <dbReference type="NCBI Taxonomy" id="1448320"/>
    <lineage>
        <taxon>Eukaryota</taxon>
        <taxon>Fungi</taxon>
        <taxon>Dikarya</taxon>
        <taxon>Ascomycota</taxon>
        <taxon>Pezizomycotina</taxon>
        <taxon>Eurotiomycetes</taxon>
        <taxon>Eurotiomycetidae</taxon>
        <taxon>Eurotiales</taxon>
        <taxon>Aspergillaceae</taxon>
        <taxon>Aspergillus</taxon>
        <taxon>Aspergillus subgen. Circumdati</taxon>
    </lineage>
</organism>
<feature type="chain" id="PRO_5016375556" evidence="1">
    <location>
        <begin position="24"/>
        <end position="176"/>
    </location>
</feature>
<evidence type="ECO:0000313" key="3">
    <source>
        <dbReference type="Proteomes" id="UP000247810"/>
    </source>
</evidence>
<evidence type="ECO:0000313" key="2">
    <source>
        <dbReference type="EMBL" id="PYH92249.1"/>
    </source>
</evidence>
<dbReference type="Proteomes" id="UP000247810">
    <property type="component" value="Unassembled WGS sequence"/>
</dbReference>